<reference evidence="3" key="1">
    <citation type="submission" date="2020-08" db="EMBL/GenBank/DDBJ databases">
        <title>Lacibacter sp. S13-6-6 genome sequencing.</title>
        <authorList>
            <person name="Jin L."/>
        </authorList>
    </citation>
    <scope>NUCLEOTIDE SEQUENCE [LARGE SCALE GENOMIC DNA]</scope>
    <source>
        <strain evidence="3">S13-6-6</strain>
    </source>
</reference>
<evidence type="ECO:0000313" key="3">
    <source>
        <dbReference type="Proteomes" id="UP000515344"/>
    </source>
</evidence>
<keyword evidence="1" id="KW-0732">Signal</keyword>
<dbReference type="RefSeq" id="WP_182803983.1">
    <property type="nucleotide sequence ID" value="NZ_CP060007.1"/>
</dbReference>
<evidence type="ECO:0000256" key="1">
    <source>
        <dbReference type="SAM" id="SignalP"/>
    </source>
</evidence>
<protein>
    <submittedName>
        <fullName evidence="2">PorP/SprF family type IX secretion system membrane protein</fullName>
    </submittedName>
</protein>
<feature type="signal peptide" evidence="1">
    <location>
        <begin position="1"/>
        <end position="18"/>
    </location>
</feature>
<dbReference type="EMBL" id="CP060007">
    <property type="protein sequence ID" value="QNA45165.1"/>
    <property type="molecule type" value="Genomic_DNA"/>
</dbReference>
<feature type="chain" id="PRO_5028813852" evidence="1">
    <location>
        <begin position="19"/>
        <end position="336"/>
    </location>
</feature>
<sequence>MRKLILLPLLLIVLQTYAQDPNFSQFFASPLTLNPALTGKFNGLVRVAGNYRNQWPTINNAFRTATASADFGILGNTIPEFDQFGVGVMGMYDINGDGVMKNSFISGSVAYHKGIDEDGYHQIGVGFSGTYAQRKLDINKLDFQDELTSLGFTGNTAEVFGSSGFLNINYADVNAGFIYNGATNDYNNFYVGASVYHINRPKVSFQGAEYIMNPRFTLHGGGYFPIADATTLFVSANHQRQAGATETIFGAALGYTVNSDFDSPTDVYAGAFVRWGDAVIPYIGIEFGNYRFGASYDINTSRLSAASQRRGGMEVSLIWTKKHTDPNKKKLNCPRF</sequence>
<dbReference type="NCBIfam" id="TIGR03519">
    <property type="entry name" value="T9SS_PorP_fam"/>
    <property type="match status" value="1"/>
</dbReference>
<proteinExistence type="predicted"/>
<accession>A0A7G5XI62</accession>
<dbReference type="Proteomes" id="UP000515344">
    <property type="component" value="Chromosome"/>
</dbReference>
<dbReference type="Pfam" id="PF11751">
    <property type="entry name" value="PorP_SprF"/>
    <property type="match status" value="1"/>
</dbReference>
<keyword evidence="3" id="KW-1185">Reference proteome</keyword>
<dbReference type="InterPro" id="IPR019861">
    <property type="entry name" value="PorP/SprF_Bacteroidetes"/>
</dbReference>
<name>A0A7G5XI62_9BACT</name>
<organism evidence="2 3">
    <name type="scientific">Lacibacter sediminis</name>
    <dbReference type="NCBI Taxonomy" id="2760713"/>
    <lineage>
        <taxon>Bacteria</taxon>
        <taxon>Pseudomonadati</taxon>
        <taxon>Bacteroidota</taxon>
        <taxon>Chitinophagia</taxon>
        <taxon>Chitinophagales</taxon>
        <taxon>Chitinophagaceae</taxon>
        <taxon>Lacibacter</taxon>
    </lineage>
</organism>
<dbReference type="KEGG" id="lacs:H4075_02905"/>
<evidence type="ECO:0000313" key="2">
    <source>
        <dbReference type="EMBL" id="QNA45165.1"/>
    </source>
</evidence>
<gene>
    <name evidence="2" type="ORF">H4075_02905</name>
</gene>
<dbReference type="AlphaFoldDB" id="A0A7G5XI62"/>